<evidence type="ECO:0000259" key="1">
    <source>
        <dbReference type="Pfam" id="PF01977"/>
    </source>
</evidence>
<dbReference type="OrthoDB" id="9809841at2"/>
<evidence type="ECO:0000313" key="3">
    <source>
        <dbReference type="Proteomes" id="UP000199497"/>
    </source>
</evidence>
<dbReference type="STRING" id="405564.SAMN04487905_103324"/>
<organism evidence="2 3">
    <name type="scientific">Actinopolyspora xinjiangensis</name>
    <dbReference type="NCBI Taxonomy" id="405564"/>
    <lineage>
        <taxon>Bacteria</taxon>
        <taxon>Bacillati</taxon>
        <taxon>Actinomycetota</taxon>
        <taxon>Actinomycetes</taxon>
        <taxon>Actinopolysporales</taxon>
        <taxon>Actinopolysporaceae</taxon>
        <taxon>Actinopolyspora</taxon>
    </lineage>
</organism>
<dbReference type="AlphaFoldDB" id="A0A1H0S0W0"/>
<proteinExistence type="predicted"/>
<dbReference type="PANTHER" id="PTHR30108">
    <property type="entry name" value="3-OCTAPRENYL-4-HYDROXYBENZOATE CARBOXY-LYASE-RELATED"/>
    <property type="match status" value="1"/>
</dbReference>
<evidence type="ECO:0000313" key="2">
    <source>
        <dbReference type="EMBL" id="SDP35343.1"/>
    </source>
</evidence>
<dbReference type="Proteomes" id="UP000199497">
    <property type="component" value="Unassembled WGS sequence"/>
</dbReference>
<dbReference type="PANTHER" id="PTHR30108:SF17">
    <property type="entry name" value="FERULIC ACID DECARBOXYLASE 1"/>
    <property type="match status" value="1"/>
</dbReference>
<dbReference type="GO" id="GO:0005829">
    <property type="term" value="C:cytosol"/>
    <property type="evidence" value="ECO:0007669"/>
    <property type="project" value="TreeGrafter"/>
</dbReference>
<feature type="domain" description="3-octaprenyl-4-hydroxybenzoate carboxy-lyase-like Rift-related" evidence="1">
    <location>
        <begin position="110"/>
        <end position="285"/>
    </location>
</feature>
<gene>
    <name evidence="2" type="ORF">SAMN04487905_103324</name>
</gene>
<dbReference type="SUPFAM" id="SSF50475">
    <property type="entry name" value="FMN-binding split barrel"/>
    <property type="match status" value="1"/>
</dbReference>
<dbReference type="InterPro" id="IPR048304">
    <property type="entry name" value="UbiD_Rift_dom"/>
</dbReference>
<protein>
    <submittedName>
        <fullName evidence="2">4-hydroxy-3-polyprenylbenzoate decarboxylase</fullName>
    </submittedName>
</protein>
<sequence>MSAEAPSLRLPGFYRATEVSVHDTPLSPIVELTRWTAEEERRLGRRPTVLFSEVVGHPGAAVLVNPCPKPVLLEAMGLDGAHWAEQLERRLRAPGPGVLTRQRDWKTLSGLDALPVPQHRPGDAGRYITAGVGITRSPEGEVNLGVYRVQIVDSHRARIFFDPRTDAHRNWSRHLEAGESMDVTVFIGASPVHLLAGASRLTSGGSDFEVAARLAGEQLVLDDRFGVPVDAQYVLTGKVGGTLETEGPFAEFKGYYVPARESPVLEVTEVASAESPYYPTIVTGAESGLTLMSLQNEYLMYAHLVERGFPVESVVYPHAARAEFLAVVVSPEPSEELLRAAMDFDVRSKMVVCAPESEDFWQMVAVYGFSVEKHTYYRKGVEYGDRVGFVFDRKPDGWPVEF</sequence>
<accession>A0A1H0S0W0</accession>
<dbReference type="Pfam" id="PF01977">
    <property type="entry name" value="UbiD"/>
    <property type="match status" value="1"/>
</dbReference>
<name>A0A1H0S0W0_9ACTN</name>
<dbReference type="GO" id="GO:0006744">
    <property type="term" value="P:ubiquinone biosynthetic process"/>
    <property type="evidence" value="ECO:0007669"/>
    <property type="project" value="TreeGrafter"/>
</dbReference>
<dbReference type="EMBL" id="FNJR01000003">
    <property type="protein sequence ID" value="SDP35343.1"/>
    <property type="molecule type" value="Genomic_DNA"/>
</dbReference>
<dbReference type="GO" id="GO:0008694">
    <property type="term" value="F:4-hydroxy-3-polyprenylbenzoate decarboxylase activity"/>
    <property type="evidence" value="ECO:0007669"/>
    <property type="project" value="TreeGrafter"/>
</dbReference>
<reference evidence="3" key="1">
    <citation type="submission" date="2016-10" db="EMBL/GenBank/DDBJ databases">
        <authorList>
            <person name="Varghese N."/>
            <person name="Submissions S."/>
        </authorList>
    </citation>
    <scope>NUCLEOTIDE SEQUENCE [LARGE SCALE GENOMIC DNA]</scope>
    <source>
        <strain evidence="3">DSM 46732</strain>
    </source>
</reference>
<dbReference type="RefSeq" id="WP_092599279.1">
    <property type="nucleotide sequence ID" value="NZ_FNJR01000003.1"/>
</dbReference>
<keyword evidence="3" id="KW-1185">Reference proteome</keyword>
<dbReference type="InterPro" id="IPR002830">
    <property type="entry name" value="UbiD"/>
</dbReference>